<dbReference type="Pfam" id="PF17754">
    <property type="entry name" value="TetR_C_14"/>
    <property type="match status" value="1"/>
</dbReference>
<evidence type="ECO:0000256" key="2">
    <source>
        <dbReference type="ARBA" id="ARBA00023125"/>
    </source>
</evidence>
<dbReference type="RefSeq" id="WP_263996088.1">
    <property type="nucleotide sequence ID" value="NZ_JACKVK010000008.1"/>
</dbReference>
<dbReference type="GO" id="GO:0003700">
    <property type="term" value="F:DNA-binding transcription factor activity"/>
    <property type="evidence" value="ECO:0007669"/>
    <property type="project" value="TreeGrafter"/>
</dbReference>
<dbReference type="PANTHER" id="PTHR30055">
    <property type="entry name" value="HTH-TYPE TRANSCRIPTIONAL REGULATOR RUTR"/>
    <property type="match status" value="1"/>
</dbReference>
<dbReference type="InterPro" id="IPR050109">
    <property type="entry name" value="HTH-type_TetR-like_transc_reg"/>
</dbReference>
<evidence type="ECO:0000313" key="7">
    <source>
        <dbReference type="Proteomes" id="UP001141629"/>
    </source>
</evidence>
<dbReference type="Proteomes" id="UP001141629">
    <property type="component" value="Unassembled WGS sequence"/>
</dbReference>
<dbReference type="SUPFAM" id="SSF46689">
    <property type="entry name" value="Homeodomain-like"/>
    <property type="match status" value="1"/>
</dbReference>
<evidence type="ECO:0000256" key="1">
    <source>
        <dbReference type="ARBA" id="ARBA00023015"/>
    </source>
</evidence>
<evidence type="ECO:0000256" key="4">
    <source>
        <dbReference type="PROSITE-ProRule" id="PRU00335"/>
    </source>
</evidence>
<protein>
    <submittedName>
        <fullName evidence="6">TetR family transcriptional regulator</fullName>
    </submittedName>
</protein>
<dbReference type="InterPro" id="IPR023772">
    <property type="entry name" value="DNA-bd_HTH_TetR-type_CS"/>
</dbReference>
<feature type="DNA-binding region" description="H-T-H motif" evidence="4">
    <location>
        <begin position="36"/>
        <end position="55"/>
    </location>
</feature>
<dbReference type="PANTHER" id="PTHR30055:SF238">
    <property type="entry name" value="MYCOFACTOCIN BIOSYNTHESIS TRANSCRIPTIONAL REGULATOR MFTR-RELATED"/>
    <property type="match status" value="1"/>
</dbReference>
<proteinExistence type="predicted"/>
<dbReference type="GO" id="GO:0000976">
    <property type="term" value="F:transcription cis-regulatory region binding"/>
    <property type="evidence" value="ECO:0007669"/>
    <property type="project" value="TreeGrafter"/>
</dbReference>
<evidence type="ECO:0000256" key="3">
    <source>
        <dbReference type="ARBA" id="ARBA00023163"/>
    </source>
</evidence>
<name>A0A9X2YZJ4_9MYCO</name>
<dbReference type="InterPro" id="IPR009057">
    <property type="entry name" value="Homeodomain-like_sf"/>
</dbReference>
<reference evidence="6" key="2">
    <citation type="journal article" date="2022" name="BMC Genomics">
        <title>Comparative genome analysis of mycobacteria focusing on tRNA and non-coding RNA.</title>
        <authorList>
            <person name="Behra P.R.K."/>
            <person name="Pettersson B.M.F."/>
            <person name="Ramesh M."/>
            <person name="Das S."/>
            <person name="Dasgupta S."/>
            <person name="Kirsebom L.A."/>
        </authorList>
    </citation>
    <scope>NUCLEOTIDE SEQUENCE</scope>
    <source>
        <strain evidence="6">DSM 44838</strain>
    </source>
</reference>
<dbReference type="InterPro" id="IPR001647">
    <property type="entry name" value="HTH_TetR"/>
</dbReference>
<dbReference type="Gene3D" id="1.10.357.10">
    <property type="entry name" value="Tetracycline Repressor, domain 2"/>
    <property type="match status" value="1"/>
</dbReference>
<feature type="domain" description="HTH tetR-type" evidence="5">
    <location>
        <begin position="13"/>
        <end position="73"/>
    </location>
</feature>
<dbReference type="AlphaFoldDB" id="A0A9X2YZJ4"/>
<accession>A0A9X2YZJ4</accession>
<gene>
    <name evidence="6" type="ORF">H7K45_12250</name>
</gene>
<dbReference type="InterPro" id="IPR041347">
    <property type="entry name" value="MftR_C"/>
</dbReference>
<keyword evidence="1" id="KW-0805">Transcription regulation</keyword>
<dbReference type="Pfam" id="PF00440">
    <property type="entry name" value="TetR_N"/>
    <property type="match status" value="1"/>
</dbReference>
<evidence type="ECO:0000259" key="5">
    <source>
        <dbReference type="PROSITE" id="PS50977"/>
    </source>
</evidence>
<keyword evidence="2 4" id="KW-0238">DNA-binding</keyword>
<reference evidence="6" key="1">
    <citation type="submission" date="2020-07" db="EMBL/GenBank/DDBJ databases">
        <authorList>
            <person name="Pettersson B.M.F."/>
            <person name="Behra P.R.K."/>
            <person name="Ramesh M."/>
            <person name="Das S."/>
            <person name="Dasgupta S."/>
            <person name="Kirsebom L.A."/>
        </authorList>
    </citation>
    <scope>NUCLEOTIDE SEQUENCE</scope>
    <source>
        <strain evidence="6">DSM 44838</strain>
    </source>
</reference>
<dbReference type="EMBL" id="JACKVK010000008">
    <property type="protein sequence ID" value="MCV7421315.1"/>
    <property type="molecule type" value="Genomic_DNA"/>
</dbReference>
<organism evidence="6 7">
    <name type="scientific">Mycobacterium yunnanensis</name>
    <dbReference type="NCBI Taxonomy" id="368477"/>
    <lineage>
        <taxon>Bacteria</taxon>
        <taxon>Bacillati</taxon>
        <taxon>Actinomycetota</taxon>
        <taxon>Actinomycetes</taxon>
        <taxon>Mycobacteriales</taxon>
        <taxon>Mycobacteriaceae</taxon>
        <taxon>Mycobacterium</taxon>
    </lineage>
</organism>
<dbReference type="PROSITE" id="PS01081">
    <property type="entry name" value="HTH_TETR_1"/>
    <property type="match status" value="1"/>
</dbReference>
<keyword evidence="7" id="KW-1185">Reference proteome</keyword>
<dbReference type="PROSITE" id="PS50977">
    <property type="entry name" value="HTH_TETR_2"/>
    <property type="match status" value="1"/>
</dbReference>
<keyword evidence="3" id="KW-0804">Transcription</keyword>
<evidence type="ECO:0000313" key="6">
    <source>
        <dbReference type="EMBL" id="MCV7421315.1"/>
    </source>
</evidence>
<sequence>MAAPEGLRARRRRETAREIHLAALRLTRQHGFDVATVEAISAEAGIAPRTFFNYFPSKEAAVVHGPFDLDQADVSAFTGGATVSYAELLTELVELLAANLAADPPSRDELHDVFAVSQEHPGVLAAMLAQLEGFQRRVAELVAVRLNRPADDEEATLIAALALTILRAGFDRWVHEAAEPARTPAADIAHVAALMNDMFGDRHEH</sequence>
<comment type="caution">
    <text evidence="6">The sequence shown here is derived from an EMBL/GenBank/DDBJ whole genome shotgun (WGS) entry which is preliminary data.</text>
</comment>